<reference evidence="11" key="1">
    <citation type="submission" date="2020-10" db="EMBL/GenBank/DDBJ databases">
        <authorList>
            <person name="Gilroy R."/>
        </authorList>
    </citation>
    <scope>NUCLEOTIDE SEQUENCE</scope>
    <source>
        <strain evidence="11">10406</strain>
    </source>
</reference>
<evidence type="ECO:0000256" key="4">
    <source>
        <dbReference type="ARBA" id="ARBA00023239"/>
    </source>
</evidence>
<feature type="domain" description="Orn/DAP/Arg decarboxylase 2 C-terminal" evidence="9">
    <location>
        <begin position="36"/>
        <end position="387"/>
    </location>
</feature>
<evidence type="ECO:0000256" key="8">
    <source>
        <dbReference type="RuleBase" id="RU003738"/>
    </source>
</evidence>
<keyword evidence="3 5" id="KW-0663">Pyridoxal phosphate</keyword>
<comment type="similarity">
    <text evidence="5">Belongs to the Orn/Lys/Arg decarboxylase class-II family. LysA subfamily.</text>
</comment>
<dbReference type="GO" id="GO:0008836">
    <property type="term" value="F:diaminopimelate decarboxylase activity"/>
    <property type="evidence" value="ECO:0007669"/>
    <property type="project" value="UniProtKB-UniRule"/>
</dbReference>
<comment type="pathway">
    <text evidence="5 8">Amino-acid biosynthesis; L-lysine biosynthesis via DAP pathway; L-lysine from DL-2,6-diaminopimelate: step 1/1.</text>
</comment>
<dbReference type="Pfam" id="PF02784">
    <property type="entry name" value="Orn_Arg_deC_N"/>
    <property type="match status" value="1"/>
</dbReference>
<comment type="cofactor">
    <cofactor evidence="1 5 7 8">
        <name>pyridoxal 5'-phosphate</name>
        <dbReference type="ChEBI" id="CHEBI:597326"/>
    </cofactor>
</comment>
<dbReference type="PRINTS" id="PR01179">
    <property type="entry name" value="ODADCRBXLASE"/>
</dbReference>
<dbReference type="AlphaFoldDB" id="A0A9D1N9W2"/>
<evidence type="ECO:0000256" key="1">
    <source>
        <dbReference type="ARBA" id="ARBA00001933"/>
    </source>
</evidence>
<evidence type="ECO:0000259" key="10">
    <source>
        <dbReference type="Pfam" id="PF02784"/>
    </source>
</evidence>
<keyword evidence="4 5" id="KW-0456">Lyase</keyword>
<dbReference type="HAMAP" id="MF_02120">
    <property type="entry name" value="LysA"/>
    <property type="match status" value="1"/>
</dbReference>
<comment type="catalytic activity">
    <reaction evidence="5 8">
        <text>meso-2,6-diaminopimelate + H(+) = L-lysine + CO2</text>
        <dbReference type="Rhea" id="RHEA:15101"/>
        <dbReference type="ChEBI" id="CHEBI:15378"/>
        <dbReference type="ChEBI" id="CHEBI:16526"/>
        <dbReference type="ChEBI" id="CHEBI:32551"/>
        <dbReference type="ChEBI" id="CHEBI:57791"/>
        <dbReference type="EC" id="4.1.1.20"/>
    </reaction>
</comment>
<feature type="modified residue" description="N6-(pyridoxal phosphate)lysine" evidence="5 7">
    <location>
        <position position="64"/>
    </location>
</feature>
<reference evidence="11" key="2">
    <citation type="journal article" date="2021" name="PeerJ">
        <title>Extensive microbial diversity within the chicken gut microbiome revealed by metagenomics and culture.</title>
        <authorList>
            <person name="Gilroy R."/>
            <person name="Ravi A."/>
            <person name="Getino M."/>
            <person name="Pursley I."/>
            <person name="Horton D.L."/>
            <person name="Alikhan N.F."/>
            <person name="Baker D."/>
            <person name="Gharbi K."/>
            <person name="Hall N."/>
            <person name="Watson M."/>
            <person name="Adriaenssens E.M."/>
            <person name="Foster-Nyarko E."/>
            <person name="Jarju S."/>
            <person name="Secka A."/>
            <person name="Antonio M."/>
            <person name="Oren A."/>
            <person name="Chaudhuri R.R."/>
            <person name="La Ragione R."/>
            <person name="Hildebrand F."/>
            <person name="Pallen M.J."/>
        </authorList>
    </citation>
    <scope>NUCLEOTIDE SEQUENCE</scope>
    <source>
        <strain evidence="11">10406</strain>
    </source>
</reference>
<proteinExistence type="inferred from homology"/>
<dbReference type="EC" id="4.1.1.20" evidence="5 6"/>
<dbReference type="Pfam" id="PF00278">
    <property type="entry name" value="Orn_DAP_Arg_deC"/>
    <property type="match status" value="1"/>
</dbReference>
<evidence type="ECO:0000313" key="12">
    <source>
        <dbReference type="Proteomes" id="UP000886857"/>
    </source>
</evidence>
<dbReference type="InterPro" id="IPR022644">
    <property type="entry name" value="De-COase2_N"/>
</dbReference>
<evidence type="ECO:0000256" key="3">
    <source>
        <dbReference type="ARBA" id="ARBA00022898"/>
    </source>
</evidence>
<feature type="binding site" evidence="5">
    <location>
        <position position="361"/>
    </location>
    <ligand>
        <name>substrate</name>
    </ligand>
</feature>
<organism evidence="11 12">
    <name type="scientific">Candidatus Limadaptatus stercoripullorum</name>
    <dbReference type="NCBI Taxonomy" id="2840846"/>
    <lineage>
        <taxon>Bacteria</taxon>
        <taxon>Bacillati</taxon>
        <taxon>Bacillota</taxon>
        <taxon>Clostridia</taxon>
        <taxon>Eubacteriales</taxon>
        <taxon>Candidatus Limadaptatus</taxon>
    </lineage>
</organism>
<feature type="binding site" evidence="5">
    <location>
        <position position="292"/>
    </location>
    <ligand>
        <name>substrate</name>
    </ligand>
</feature>
<evidence type="ECO:0000259" key="9">
    <source>
        <dbReference type="Pfam" id="PF00278"/>
    </source>
</evidence>
<feature type="binding site" evidence="5">
    <location>
        <position position="244"/>
    </location>
    <ligand>
        <name>pyridoxal 5'-phosphate</name>
        <dbReference type="ChEBI" id="CHEBI:597326"/>
    </ligand>
</feature>
<dbReference type="GO" id="GO:0009089">
    <property type="term" value="P:lysine biosynthetic process via diaminopimelate"/>
    <property type="evidence" value="ECO:0007669"/>
    <property type="project" value="UniProtKB-UniRule"/>
</dbReference>
<dbReference type="InterPro" id="IPR029066">
    <property type="entry name" value="PLP-binding_barrel"/>
</dbReference>
<dbReference type="CDD" id="cd06828">
    <property type="entry name" value="PLPDE_III_DapDC"/>
    <property type="match status" value="1"/>
</dbReference>
<feature type="binding site" evidence="5">
    <location>
        <position position="389"/>
    </location>
    <ligand>
        <name>pyridoxal 5'-phosphate</name>
        <dbReference type="ChEBI" id="CHEBI:597326"/>
    </ligand>
</feature>
<name>A0A9D1N9W2_9FIRM</name>
<dbReference type="SUPFAM" id="SSF50621">
    <property type="entry name" value="Alanine racemase C-terminal domain-like"/>
    <property type="match status" value="1"/>
</dbReference>
<evidence type="ECO:0000256" key="6">
    <source>
        <dbReference type="NCBIfam" id="TIGR01048"/>
    </source>
</evidence>
<comment type="caution">
    <text evidence="11">The sequence shown here is derived from an EMBL/GenBank/DDBJ whole genome shotgun (WGS) entry which is preliminary data.</text>
</comment>
<keyword evidence="5" id="KW-0028">Amino-acid biosynthesis</keyword>
<feature type="binding site" evidence="5">
    <location>
        <position position="389"/>
    </location>
    <ligand>
        <name>substrate</name>
    </ligand>
</feature>
<dbReference type="InterPro" id="IPR000183">
    <property type="entry name" value="Orn/DAP/Arg_de-COase"/>
</dbReference>
<dbReference type="PANTHER" id="PTHR43727:SF2">
    <property type="entry name" value="GROUP IV DECARBOXYLASE"/>
    <property type="match status" value="1"/>
</dbReference>
<dbReference type="PRINTS" id="PR01181">
    <property type="entry name" value="DAPDCRBXLASE"/>
</dbReference>
<keyword evidence="2 5" id="KW-0210">Decarboxylase</keyword>
<dbReference type="InterPro" id="IPR009006">
    <property type="entry name" value="Ala_racemase/Decarboxylase_C"/>
</dbReference>
<feature type="binding site" evidence="5">
    <location>
        <begin position="289"/>
        <end position="292"/>
    </location>
    <ligand>
        <name>pyridoxal 5'-phosphate</name>
        <dbReference type="ChEBI" id="CHEBI:597326"/>
    </ligand>
</feature>
<feature type="binding site" evidence="5">
    <location>
        <position position="329"/>
    </location>
    <ligand>
        <name>substrate</name>
    </ligand>
</feature>
<dbReference type="GO" id="GO:0030170">
    <property type="term" value="F:pyridoxal phosphate binding"/>
    <property type="evidence" value="ECO:0007669"/>
    <property type="project" value="UniProtKB-UniRule"/>
</dbReference>
<dbReference type="Proteomes" id="UP000886857">
    <property type="component" value="Unassembled WGS sequence"/>
</dbReference>
<dbReference type="SUPFAM" id="SSF51419">
    <property type="entry name" value="PLP-binding barrel"/>
    <property type="match status" value="1"/>
</dbReference>
<comment type="subunit">
    <text evidence="5">Homodimer.</text>
</comment>
<dbReference type="PANTHER" id="PTHR43727">
    <property type="entry name" value="DIAMINOPIMELATE DECARBOXYLASE"/>
    <property type="match status" value="1"/>
</dbReference>
<dbReference type="InterPro" id="IPR022643">
    <property type="entry name" value="De-COase2_C"/>
</dbReference>
<dbReference type="Gene3D" id="2.40.37.10">
    <property type="entry name" value="Lyase, Ornithine Decarboxylase, Chain A, domain 1"/>
    <property type="match status" value="1"/>
</dbReference>
<feature type="domain" description="Orn/DAP/Arg decarboxylase 2 N-terminal" evidence="10">
    <location>
        <begin position="42"/>
        <end position="295"/>
    </location>
</feature>
<sequence length="436" mass="47487">MNTRDTLFVKDNDLYIGGFKATDLAAKFGTPLYVMDAAYIAEVADAFVSAMKTYGEGGVAFANKAFATVATAKLAAKHGLWFDVVSGGELYLVKQAGVDMKKVLFHGNNKTPREIDEGIAAGVGYFVVDSFNEIELLDKKAAEAGAPQDVLVRINPLVTAHTYEAVVTAAPGSKFGFAVDGDAFETVKDIVSRKGLRFRGLHVHIGSQIYDHSSYDRAVEVITAFMRRLADEGIETDILDMGGGYGIYYTEKDPHFTPRRYAYTVENIGRKVAECAEKEGIRKPFLIVEPGRSIVGEAGVTLYTVGAIKDFPGIRKYVAVDGGMFENPRYALYESEYSAVVASRAGEPETETVTLAGKCCESGDIVAKDIPLQHAETGDIVAVFSTGAYNYSMASNYNLNAVPPVVLVDGDRADYIVRPQTYEDLLRNNEVPDWMN</sequence>
<accession>A0A9D1N9W2</accession>
<dbReference type="FunFam" id="3.20.20.10:FF:000003">
    <property type="entry name" value="Diaminopimelate decarboxylase"/>
    <property type="match status" value="1"/>
</dbReference>
<gene>
    <name evidence="5 11" type="primary">lysA</name>
    <name evidence="11" type="ORF">IAC73_05190</name>
</gene>
<dbReference type="Gene3D" id="3.20.20.10">
    <property type="entry name" value="Alanine racemase"/>
    <property type="match status" value="1"/>
</dbReference>
<evidence type="ECO:0000256" key="2">
    <source>
        <dbReference type="ARBA" id="ARBA00022793"/>
    </source>
</evidence>
<comment type="function">
    <text evidence="5">Specifically catalyzes the decarboxylation of meso-diaminopimelate (meso-DAP) to L-lysine.</text>
</comment>
<dbReference type="NCBIfam" id="TIGR01048">
    <property type="entry name" value="lysA"/>
    <property type="match status" value="1"/>
</dbReference>
<feature type="binding site" evidence="5">
    <location>
        <position position="333"/>
    </location>
    <ligand>
        <name>substrate</name>
    </ligand>
</feature>
<dbReference type="InterPro" id="IPR002986">
    <property type="entry name" value="DAP_deCOOHase_LysA"/>
</dbReference>
<protein>
    <recommendedName>
        <fullName evidence="5 6">Diaminopimelate decarboxylase</fullName>
        <shortName evidence="5">DAP decarboxylase</shortName>
        <shortName evidence="5">DAPDC</shortName>
        <ecNumber evidence="5 6">4.1.1.20</ecNumber>
    </recommendedName>
</protein>
<dbReference type="EMBL" id="DVOE01000077">
    <property type="protein sequence ID" value="HIU99217.1"/>
    <property type="molecule type" value="Genomic_DNA"/>
</dbReference>
<evidence type="ECO:0000256" key="7">
    <source>
        <dbReference type="PIRSR" id="PIRSR600183-50"/>
    </source>
</evidence>
<feature type="active site" description="Proton donor" evidence="7">
    <location>
        <position position="360"/>
    </location>
</feature>
<keyword evidence="5 8" id="KW-0457">Lysine biosynthesis</keyword>
<evidence type="ECO:0000256" key="5">
    <source>
        <dbReference type="HAMAP-Rule" id="MF_02120"/>
    </source>
</evidence>
<evidence type="ECO:0000313" key="11">
    <source>
        <dbReference type="EMBL" id="HIU99217.1"/>
    </source>
</evidence>